<feature type="binding site" evidence="5">
    <location>
        <begin position="148"/>
        <end position="152"/>
    </location>
    <ligand>
        <name>substrate</name>
    </ligand>
</feature>
<gene>
    <name evidence="5 7" type="primary">bioH</name>
    <name evidence="7" type="ordered locus">RIEPE_0035</name>
</gene>
<name>D4G7K8_RIEPU</name>
<dbReference type="InterPro" id="IPR029058">
    <property type="entry name" value="AB_hydrolase_fold"/>
</dbReference>
<dbReference type="HAMAP" id="MF_01260">
    <property type="entry name" value="Carboxylester"/>
    <property type="match status" value="1"/>
</dbReference>
<feature type="active site" evidence="5">
    <location>
        <position position="212"/>
    </location>
</feature>
<comment type="pathway">
    <text evidence="5">Cofactor biosynthesis; biotin biosynthesis.</text>
</comment>
<dbReference type="InterPro" id="IPR000073">
    <property type="entry name" value="AB_hydrolase_1"/>
</dbReference>
<dbReference type="GO" id="GO:0009102">
    <property type="term" value="P:biotin biosynthetic process"/>
    <property type="evidence" value="ECO:0007669"/>
    <property type="project" value="UniProtKB-UniRule"/>
</dbReference>
<feature type="binding site" evidence="5">
    <location>
        <position position="240"/>
    </location>
    <ligand>
        <name>substrate</name>
    </ligand>
</feature>
<dbReference type="GO" id="GO:0005737">
    <property type="term" value="C:cytoplasm"/>
    <property type="evidence" value="ECO:0007669"/>
    <property type="project" value="UniProtKB-SubCell"/>
</dbReference>
<keyword evidence="1 5" id="KW-0719">Serine esterase</keyword>
<dbReference type="EC" id="3.1.1.85" evidence="5"/>
<comment type="subunit">
    <text evidence="5">Monomer.</text>
</comment>
<evidence type="ECO:0000256" key="5">
    <source>
        <dbReference type="HAMAP-Rule" id="MF_01260"/>
    </source>
</evidence>
<evidence type="ECO:0000256" key="4">
    <source>
        <dbReference type="ARBA" id="ARBA00022801"/>
    </source>
</evidence>
<evidence type="ECO:0000256" key="1">
    <source>
        <dbReference type="ARBA" id="ARBA00022487"/>
    </source>
</evidence>
<dbReference type="PANTHER" id="PTHR43798">
    <property type="entry name" value="MONOACYLGLYCEROL LIPASE"/>
    <property type="match status" value="1"/>
</dbReference>
<feature type="domain" description="AB hydrolase-1" evidence="6">
    <location>
        <begin position="17"/>
        <end position="246"/>
    </location>
</feature>
<dbReference type="Proteomes" id="UP000001700">
    <property type="component" value="Chromosome"/>
</dbReference>
<evidence type="ECO:0000256" key="3">
    <source>
        <dbReference type="ARBA" id="ARBA00022756"/>
    </source>
</evidence>
<protein>
    <recommendedName>
        <fullName evidence="5">Pimeloyl-[acyl-carrier protein] methyl ester esterase</fullName>
        <ecNumber evidence="5">3.1.1.85</ecNumber>
    </recommendedName>
    <alternativeName>
        <fullName evidence="5">Biotin synthesis protein BioH</fullName>
    </alternativeName>
    <alternativeName>
        <fullName evidence="5">Carboxylesterase BioH</fullName>
    </alternativeName>
</protein>
<dbReference type="EMBL" id="CP001085">
    <property type="protein sequence ID" value="ADD79523.1"/>
    <property type="molecule type" value="Genomic_DNA"/>
</dbReference>
<dbReference type="RefSeq" id="WP_013087513.1">
    <property type="nucleotide sequence ID" value="NC_014109.1"/>
</dbReference>
<dbReference type="InterPro" id="IPR050266">
    <property type="entry name" value="AB_hydrolase_sf"/>
</dbReference>
<dbReference type="GO" id="GO:0016020">
    <property type="term" value="C:membrane"/>
    <property type="evidence" value="ECO:0007669"/>
    <property type="project" value="TreeGrafter"/>
</dbReference>
<keyword evidence="2 5" id="KW-0963">Cytoplasm</keyword>
<accession>D4G7K8</accession>
<dbReference type="SUPFAM" id="SSF53474">
    <property type="entry name" value="alpha/beta-Hydrolases"/>
    <property type="match status" value="1"/>
</dbReference>
<comment type="catalytic activity">
    <reaction evidence="5">
        <text>6-carboxyhexanoyl-[ACP] methyl ester + H2O = 6-carboxyhexanoyl-[ACP] + methanol + H(+)</text>
        <dbReference type="Rhea" id="RHEA:42700"/>
        <dbReference type="Rhea" id="RHEA-COMP:9955"/>
        <dbReference type="Rhea" id="RHEA-COMP:10186"/>
        <dbReference type="ChEBI" id="CHEBI:15377"/>
        <dbReference type="ChEBI" id="CHEBI:15378"/>
        <dbReference type="ChEBI" id="CHEBI:17790"/>
        <dbReference type="ChEBI" id="CHEBI:78846"/>
        <dbReference type="ChEBI" id="CHEBI:82735"/>
        <dbReference type="EC" id="3.1.1.85"/>
    </reaction>
</comment>
<dbReference type="PANTHER" id="PTHR43798:SF31">
    <property type="entry name" value="AB HYDROLASE SUPERFAMILY PROTEIN YCLE"/>
    <property type="match status" value="1"/>
</dbReference>
<dbReference type="Pfam" id="PF00561">
    <property type="entry name" value="Abhydrolase_1"/>
    <property type="match status" value="1"/>
</dbReference>
<evidence type="ECO:0000313" key="7">
    <source>
        <dbReference type="EMBL" id="ADD79523.1"/>
    </source>
</evidence>
<dbReference type="HOGENOM" id="CLU_020336_12_2_6"/>
<dbReference type="AlphaFoldDB" id="D4G7K8"/>
<evidence type="ECO:0000259" key="6">
    <source>
        <dbReference type="Pfam" id="PF00561"/>
    </source>
</evidence>
<reference evidence="7" key="1">
    <citation type="submission" date="2008-05" db="EMBL/GenBank/DDBJ databases">
        <title>Genome sequence of Riesia pediculicola USDA.</title>
        <authorList>
            <person name="Kirkness E.F."/>
        </authorList>
    </citation>
    <scope>NUCLEOTIDE SEQUENCE [LARGE SCALE GENOMIC DNA]</scope>
    <source>
        <strain evidence="7">USDA</strain>
    </source>
</reference>
<dbReference type="ESTHER" id="riepu-d4g7k8">
    <property type="family name" value="BioH"/>
</dbReference>
<evidence type="ECO:0000256" key="2">
    <source>
        <dbReference type="ARBA" id="ARBA00022490"/>
    </source>
</evidence>
<dbReference type="STRING" id="515618.RIEPE_0035"/>
<comment type="caution">
    <text evidence="5">Lacks conserved residue(s) required for the propagation of feature annotation.</text>
</comment>
<dbReference type="Gene3D" id="3.40.50.1820">
    <property type="entry name" value="alpha/beta hydrolase"/>
    <property type="match status" value="1"/>
</dbReference>
<dbReference type="UniPathway" id="UPA00078"/>
<keyword evidence="4 5" id="KW-0378">Hydrolase</keyword>
<feature type="binding site" evidence="5">
    <location>
        <begin position="83"/>
        <end position="84"/>
    </location>
    <ligand>
        <name>substrate</name>
    </ligand>
</feature>
<dbReference type="MEROPS" id="S33.994"/>
<comment type="function">
    <text evidence="5">The physiological role of BioH is to remove the methyl group introduced by BioC when the pimeloyl moiety is complete. It allows to synthesize pimeloyl-ACP via the fatty acid synthetic pathway through the hydrolysis of the ester bonds of pimeloyl-ACP esters.</text>
</comment>
<dbReference type="eggNOG" id="COG2267">
    <property type="taxonomic scope" value="Bacteria"/>
</dbReference>
<organism evidence="7 8">
    <name type="scientific">Riesia pediculicola (strain USDA)</name>
    <dbReference type="NCBI Taxonomy" id="515618"/>
    <lineage>
        <taxon>Bacteria</taxon>
        <taxon>Pseudomonadati</taxon>
        <taxon>Pseudomonadota</taxon>
        <taxon>Gammaproteobacteria</taxon>
        <taxon>Enterobacterales</taxon>
        <taxon>Enterobacteriaceae</taxon>
        <taxon>Candidatus Riesia</taxon>
    </lineage>
</organism>
<dbReference type="KEGG" id="rip:RIEPE_0035"/>
<feature type="active site" description="Nucleophile" evidence="5">
    <location>
        <position position="83"/>
    </location>
</feature>
<comment type="similarity">
    <text evidence="5">Belongs to the AB hydrolase superfamily. Carboxylesterase BioH family.</text>
</comment>
<feature type="active site" evidence="5">
    <location>
        <position position="240"/>
    </location>
</feature>
<keyword evidence="7" id="KW-0808">Transferase</keyword>
<proteinExistence type="inferred from homology"/>
<comment type="subcellular location">
    <subcellularLocation>
        <location evidence="5">Cytoplasm</location>
    </subcellularLocation>
</comment>
<evidence type="ECO:0000313" key="8">
    <source>
        <dbReference type="Proteomes" id="UP000001700"/>
    </source>
</evidence>
<dbReference type="GO" id="GO:0016740">
    <property type="term" value="F:transferase activity"/>
    <property type="evidence" value="ECO:0007669"/>
    <property type="project" value="UniProtKB-KW"/>
</dbReference>
<dbReference type="OrthoDB" id="9780744at2"/>
<sequence length="262" mass="30726">MQKKLSWKTVGFGKQNIVLIHGFGFNSEVWKNTIHQEDRNFRFHLIDLPGHGCNHQVLIESVDQVIEKIWENSPKRAIWLGWSLGGLIASEIALRYKDQVRALITVSSSLYFIQEKKDHLLWPGITEKSLKNFKNQLSENFEETIRRFLFIQNLGSNLLKKDLKSLKNSILSYPRPNLESLSFWLNVLRKIDLRKVMSKFKKPFLRIYGEFDQIVPKSVIPLINFLIPNSQSVLIKGSSHAPFISHSEIFNKIIFYFYRNHR</sequence>
<dbReference type="NCBIfam" id="TIGR01738">
    <property type="entry name" value="bioH"/>
    <property type="match status" value="1"/>
</dbReference>
<keyword evidence="8" id="KW-1185">Reference proteome</keyword>
<dbReference type="GO" id="GO:0090499">
    <property type="term" value="F:pimelyl-[acyl-carrier protein] methyl ester esterase activity"/>
    <property type="evidence" value="ECO:0007669"/>
    <property type="project" value="UniProtKB-EC"/>
</dbReference>
<keyword evidence="3 5" id="KW-0093">Biotin biosynthesis</keyword>
<dbReference type="InterPro" id="IPR010076">
    <property type="entry name" value="BioH"/>
</dbReference>